<reference evidence="11" key="1">
    <citation type="submission" date="2019-12" db="EMBL/GenBank/DDBJ databases">
        <title>Novel species isolated from a subtropical stream in China.</title>
        <authorList>
            <person name="Lu H."/>
        </authorList>
    </citation>
    <scope>NUCLEOTIDE SEQUENCE [LARGE SCALE GENOMIC DNA]</scope>
    <source>
        <strain evidence="11">FT93W</strain>
    </source>
</reference>
<dbReference type="InterPro" id="IPR004358">
    <property type="entry name" value="Sig_transdc_His_kin-like_C"/>
</dbReference>
<dbReference type="Pfam" id="PF02518">
    <property type="entry name" value="HATPase_c"/>
    <property type="match status" value="1"/>
</dbReference>
<dbReference type="AlphaFoldDB" id="A0A845HY90"/>
<dbReference type="Gene3D" id="3.30.450.20">
    <property type="entry name" value="PAS domain"/>
    <property type="match status" value="1"/>
</dbReference>
<dbReference type="CDD" id="cd00075">
    <property type="entry name" value="HATPase"/>
    <property type="match status" value="1"/>
</dbReference>
<dbReference type="GO" id="GO:0005524">
    <property type="term" value="F:ATP binding"/>
    <property type="evidence" value="ECO:0007669"/>
    <property type="project" value="UniProtKB-KW"/>
</dbReference>
<dbReference type="CDD" id="cd00082">
    <property type="entry name" value="HisKA"/>
    <property type="match status" value="1"/>
</dbReference>
<dbReference type="SMART" id="SM00065">
    <property type="entry name" value="GAF"/>
    <property type="match status" value="1"/>
</dbReference>
<dbReference type="Gene3D" id="1.10.287.130">
    <property type="match status" value="1"/>
</dbReference>
<dbReference type="InterPro" id="IPR029016">
    <property type="entry name" value="GAF-like_dom_sf"/>
</dbReference>
<dbReference type="PANTHER" id="PTHR43065:SF47">
    <property type="match status" value="1"/>
</dbReference>
<dbReference type="InterPro" id="IPR003661">
    <property type="entry name" value="HisK_dim/P_dom"/>
</dbReference>
<dbReference type="GO" id="GO:0000155">
    <property type="term" value="F:phosphorelay sensor kinase activity"/>
    <property type="evidence" value="ECO:0007669"/>
    <property type="project" value="InterPro"/>
</dbReference>
<evidence type="ECO:0000256" key="7">
    <source>
        <dbReference type="ARBA" id="ARBA00022840"/>
    </source>
</evidence>
<keyword evidence="3" id="KW-0597">Phosphoprotein</keyword>
<evidence type="ECO:0000259" key="10">
    <source>
        <dbReference type="PROSITE" id="PS50109"/>
    </source>
</evidence>
<dbReference type="InterPro" id="IPR003594">
    <property type="entry name" value="HATPase_dom"/>
</dbReference>
<feature type="coiled-coil region" evidence="9">
    <location>
        <begin position="415"/>
        <end position="460"/>
    </location>
</feature>
<keyword evidence="5" id="KW-0547">Nucleotide-binding</keyword>
<evidence type="ECO:0000256" key="3">
    <source>
        <dbReference type="ARBA" id="ARBA00022553"/>
    </source>
</evidence>
<comment type="caution">
    <text evidence="11">The sequence shown here is derived from an EMBL/GenBank/DDBJ whole genome shotgun (WGS) entry which is preliminary data.</text>
</comment>
<evidence type="ECO:0000256" key="8">
    <source>
        <dbReference type="ARBA" id="ARBA00023012"/>
    </source>
</evidence>
<evidence type="ECO:0000256" key="6">
    <source>
        <dbReference type="ARBA" id="ARBA00022777"/>
    </source>
</evidence>
<dbReference type="SUPFAM" id="SSF55785">
    <property type="entry name" value="PYP-like sensor domain (PAS domain)"/>
    <property type="match status" value="1"/>
</dbReference>
<dbReference type="SMART" id="SM00387">
    <property type="entry name" value="HATPase_c"/>
    <property type="match status" value="1"/>
</dbReference>
<evidence type="ECO:0000256" key="1">
    <source>
        <dbReference type="ARBA" id="ARBA00000085"/>
    </source>
</evidence>
<gene>
    <name evidence="11" type="ORF">GTP23_06405</name>
</gene>
<name>A0A845HY90_9BURK</name>
<dbReference type="InterPro" id="IPR005467">
    <property type="entry name" value="His_kinase_dom"/>
</dbReference>
<feature type="domain" description="Histidine kinase" evidence="10">
    <location>
        <begin position="472"/>
        <end position="702"/>
    </location>
</feature>
<evidence type="ECO:0000256" key="9">
    <source>
        <dbReference type="SAM" id="Coils"/>
    </source>
</evidence>
<proteinExistence type="predicted"/>
<organism evidence="11 12">
    <name type="scientific">Duganella fentianensis</name>
    <dbReference type="NCBI Taxonomy" id="2692177"/>
    <lineage>
        <taxon>Bacteria</taxon>
        <taxon>Pseudomonadati</taxon>
        <taxon>Pseudomonadota</taxon>
        <taxon>Betaproteobacteria</taxon>
        <taxon>Burkholderiales</taxon>
        <taxon>Oxalobacteraceae</taxon>
        <taxon>Telluria group</taxon>
        <taxon>Duganella</taxon>
    </lineage>
</organism>
<dbReference type="InterPro" id="IPR013767">
    <property type="entry name" value="PAS_fold"/>
</dbReference>
<dbReference type="InterPro" id="IPR035965">
    <property type="entry name" value="PAS-like_dom_sf"/>
</dbReference>
<evidence type="ECO:0000256" key="4">
    <source>
        <dbReference type="ARBA" id="ARBA00022679"/>
    </source>
</evidence>
<evidence type="ECO:0000256" key="5">
    <source>
        <dbReference type="ARBA" id="ARBA00022741"/>
    </source>
</evidence>
<keyword evidence="6" id="KW-0418">Kinase</keyword>
<evidence type="ECO:0000256" key="2">
    <source>
        <dbReference type="ARBA" id="ARBA00012438"/>
    </source>
</evidence>
<dbReference type="EC" id="2.7.13.3" evidence="2"/>
<keyword evidence="7" id="KW-0067">ATP-binding</keyword>
<dbReference type="Gene3D" id="3.30.450.40">
    <property type="match status" value="1"/>
</dbReference>
<dbReference type="CDD" id="cd00130">
    <property type="entry name" value="PAS"/>
    <property type="match status" value="1"/>
</dbReference>
<dbReference type="PANTHER" id="PTHR43065">
    <property type="entry name" value="SENSOR HISTIDINE KINASE"/>
    <property type="match status" value="1"/>
</dbReference>
<keyword evidence="4" id="KW-0808">Transferase</keyword>
<comment type="catalytic activity">
    <reaction evidence="1">
        <text>ATP + protein L-histidine = ADP + protein N-phospho-L-histidine.</text>
        <dbReference type="EC" id="2.7.13.3"/>
    </reaction>
</comment>
<dbReference type="Proteomes" id="UP000444316">
    <property type="component" value="Unassembled WGS sequence"/>
</dbReference>
<sequence>MAALLPSSEHRRILIVSDPVYAVAPLNTMLVRHGMWADSRAAGDIQAAEGAAEYTALLVFDSTLDAALCAPWQQAGILQVVHWDLQLAPDLLAEKILLHLRILSPAPARPGLPDKDTLQINYHHMLAHSPDPVLLLHAADLAIIDSNHHARRLFGLTEAELLQTQFDALCPPTQPDGMATLAQLQSCQQQHASATPQRCKLTMLGCQNQPLECDVALVPVTVDGHALLHTRIVDISSGRLAEELREGKNQLLEMIASGVPLSTTLDRLMLLIESQAPPVLCTIMLVGEDGVTMQAFSAPSMPPDYMASIDGLVAGPGVGSCGTAIYRKQNVVVSDIMTDPLWAPYKEIPARFGLRACWATPIMANPTTVLGSFAMYYREPRSPTESDQQLIAAATQIARIAVNSTRREAELQRHREHLEVLVQERTAQLQQAKEEAEHANEELTVALENLSMTQEELVRRDKLAALGALVAGVAHELNTPIGNCLIMASSMSERTASLRAELVNGLRRSTLDTYLQQASDADAVVLRNLNRAAQLVASFKRIAVDSDNAQRERYLLADVLKLMRPAIETKLRQHGIELQEDVAAGLVLDGYPGPLGQALENLIDNCVVHAFKGRSHGTIRFSAQRGSHEEIILTIEDDGMGIPEASLSRIYDPFFTTQLGAGGSGLGLYRTHNIITGLLGGRIDVQSSPQGTRFTIHLPLVAPN</sequence>
<dbReference type="GO" id="GO:0006355">
    <property type="term" value="P:regulation of DNA-templated transcription"/>
    <property type="evidence" value="ECO:0007669"/>
    <property type="project" value="InterPro"/>
</dbReference>
<keyword evidence="12" id="KW-1185">Reference proteome</keyword>
<dbReference type="InterPro" id="IPR036890">
    <property type="entry name" value="HATPase_C_sf"/>
</dbReference>
<accession>A0A845HY90</accession>
<protein>
    <recommendedName>
        <fullName evidence="2">histidine kinase</fullName>
        <ecNumber evidence="2">2.7.13.3</ecNumber>
    </recommendedName>
</protein>
<dbReference type="PRINTS" id="PR00344">
    <property type="entry name" value="BCTRLSENSOR"/>
</dbReference>
<evidence type="ECO:0000313" key="12">
    <source>
        <dbReference type="Proteomes" id="UP000444316"/>
    </source>
</evidence>
<dbReference type="SMART" id="SM00091">
    <property type="entry name" value="PAS"/>
    <property type="match status" value="1"/>
</dbReference>
<dbReference type="InterPro" id="IPR036097">
    <property type="entry name" value="HisK_dim/P_sf"/>
</dbReference>
<dbReference type="InterPro" id="IPR003018">
    <property type="entry name" value="GAF"/>
</dbReference>
<dbReference type="Pfam" id="PF13185">
    <property type="entry name" value="GAF_2"/>
    <property type="match status" value="1"/>
</dbReference>
<dbReference type="Gene3D" id="3.30.565.10">
    <property type="entry name" value="Histidine kinase-like ATPase, C-terminal domain"/>
    <property type="match status" value="1"/>
</dbReference>
<dbReference type="SUPFAM" id="SSF47384">
    <property type="entry name" value="Homodimeric domain of signal transducing histidine kinase"/>
    <property type="match status" value="1"/>
</dbReference>
<dbReference type="SUPFAM" id="SSF55874">
    <property type="entry name" value="ATPase domain of HSP90 chaperone/DNA topoisomerase II/histidine kinase"/>
    <property type="match status" value="1"/>
</dbReference>
<dbReference type="SUPFAM" id="SSF55781">
    <property type="entry name" value="GAF domain-like"/>
    <property type="match status" value="1"/>
</dbReference>
<keyword evidence="9" id="KW-0175">Coiled coil</keyword>
<keyword evidence="8" id="KW-0902">Two-component regulatory system</keyword>
<evidence type="ECO:0000313" key="11">
    <source>
        <dbReference type="EMBL" id="MYN44707.1"/>
    </source>
</evidence>
<dbReference type="PROSITE" id="PS50109">
    <property type="entry name" value="HIS_KIN"/>
    <property type="match status" value="1"/>
</dbReference>
<dbReference type="EMBL" id="WWCL01000001">
    <property type="protein sequence ID" value="MYN44707.1"/>
    <property type="molecule type" value="Genomic_DNA"/>
</dbReference>
<dbReference type="InterPro" id="IPR000014">
    <property type="entry name" value="PAS"/>
</dbReference>
<dbReference type="RefSeq" id="WP_161034318.1">
    <property type="nucleotide sequence ID" value="NZ_WWCL01000001.1"/>
</dbReference>
<dbReference type="Pfam" id="PF00989">
    <property type="entry name" value="PAS"/>
    <property type="match status" value="1"/>
</dbReference>